<dbReference type="InterPro" id="IPR027417">
    <property type="entry name" value="P-loop_NTPase"/>
</dbReference>
<sequence length="148" mass="16638">MQTNRSSGTSKSSLSGVAPLEVVLFDIDGTLCDSDQIHYYAFREMLPEIGFNGGVPITEEYYIENFAGKHNDDVARILFPDDLERGLKFTEDKEAMFRRLAVDKLKPVNGLYKVKKWIEDRTAFAYGQTSSGKTFTMNGSETCPGILY</sequence>
<dbReference type="GO" id="GO:0008017">
    <property type="term" value="F:microtubule binding"/>
    <property type="evidence" value="ECO:0007669"/>
    <property type="project" value="InterPro"/>
</dbReference>
<evidence type="ECO:0000256" key="3">
    <source>
        <dbReference type="ARBA" id="ARBA00022842"/>
    </source>
</evidence>
<dbReference type="InterPro" id="IPR041492">
    <property type="entry name" value="HAD_2"/>
</dbReference>
<dbReference type="Pfam" id="PF13419">
    <property type="entry name" value="HAD_2"/>
    <property type="match status" value="1"/>
</dbReference>
<accession>A0A540KX43</accession>
<dbReference type="InterPro" id="IPR051600">
    <property type="entry name" value="Beta-PGM-like"/>
</dbReference>
<dbReference type="PANTHER" id="PTHR46193">
    <property type="entry name" value="6-PHOSPHOGLUCONATE PHOSPHATASE"/>
    <property type="match status" value="1"/>
</dbReference>
<evidence type="ECO:0000259" key="5">
    <source>
        <dbReference type="Pfam" id="PF00225"/>
    </source>
</evidence>
<dbReference type="SUPFAM" id="SSF56784">
    <property type="entry name" value="HAD-like"/>
    <property type="match status" value="1"/>
</dbReference>
<dbReference type="EMBL" id="VIEB01000890">
    <property type="protein sequence ID" value="TQD78801.1"/>
    <property type="molecule type" value="Genomic_DNA"/>
</dbReference>
<dbReference type="GO" id="GO:0005524">
    <property type="term" value="F:ATP binding"/>
    <property type="evidence" value="ECO:0007669"/>
    <property type="project" value="InterPro"/>
</dbReference>
<feature type="domain" description="Kinesin motor" evidence="5">
    <location>
        <begin position="122"/>
        <end position="147"/>
    </location>
</feature>
<comment type="caution">
    <text evidence="6">The sequence shown here is derived from an EMBL/GenBank/DDBJ whole genome shotgun (WGS) entry which is preliminary data.</text>
</comment>
<evidence type="ECO:0000313" key="6">
    <source>
        <dbReference type="EMBL" id="TQD78801.1"/>
    </source>
</evidence>
<organism evidence="6 7">
    <name type="scientific">Malus baccata</name>
    <name type="common">Siberian crab apple</name>
    <name type="synonym">Pyrus baccata</name>
    <dbReference type="NCBI Taxonomy" id="106549"/>
    <lineage>
        <taxon>Eukaryota</taxon>
        <taxon>Viridiplantae</taxon>
        <taxon>Streptophyta</taxon>
        <taxon>Embryophyta</taxon>
        <taxon>Tracheophyta</taxon>
        <taxon>Spermatophyta</taxon>
        <taxon>Magnoliopsida</taxon>
        <taxon>eudicotyledons</taxon>
        <taxon>Gunneridae</taxon>
        <taxon>Pentapetalae</taxon>
        <taxon>rosids</taxon>
        <taxon>fabids</taxon>
        <taxon>Rosales</taxon>
        <taxon>Rosaceae</taxon>
        <taxon>Amygdaloideae</taxon>
        <taxon>Maleae</taxon>
        <taxon>Malus</taxon>
    </lineage>
</organism>
<dbReference type="Proteomes" id="UP000315295">
    <property type="component" value="Unassembled WGS sequence"/>
</dbReference>
<dbReference type="SUPFAM" id="SSF52540">
    <property type="entry name" value="P-loop containing nucleoside triphosphate hydrolases"/>
    <property type="match status" value="1"/>
</dbReference>
<evidence type="ECO:0000256" key="4">
    <source>
        <dbReference type="ARBA" id="ARBA00023175"/>
    </source>
</evidence>
<name>A0A540KX43_MALBA</name>
<dbReference type="InterPro" id="IPR023198">
    <property type="entry name" value="PGP-like_dom2"/>
</dbReference>
<dbReference type="GO" id="GO:0007018">
    <property type="term" value="P:microtubule-based movement"/>
    <property type="evidence" value="ECO:0007669"/>
    <property type="project" value="InterPro"/>
</dbReference>
<dbReference type="STRING" id="106549.A0A540KX43"/>
<dbReference type="GO" id="GO:0046872">
    <property type="term" value="F:metal ion binding"/>
    <property type="evidence" value="ECO:0007669"/>
    <property type="project" value="UniProtKB-KW"/>
</dbReference>
<keyword evidence="7" id="KW-1185">Reference proteome</keyword>
<dbReference type="InterPro" id="IPR036412">
    <property type="entry name" value="HAD-like_sf"/>
</dbReference>
<dbReference type="InterPro" id="IPR001752">
    <property type="entry name" value="Kinesin_motor_dom"/>
</dbReference>
<reference evidence="6 7" key="1">
    <citation type="journal article" date="2019" name="G3 (Bethesda)">
        <title>Sequencing of a Wild Apple (Malus baccata) Genome Unravels the Differences Between Cultivated and Wild Apple Species Regarding Disease Resistance and Cold Tolerance.</title>
        <authorList>
            <person name="Chen X."/>
        </authorList>
    </citation>
    <scope>NUCLEOTIDE SEQUENCE [LARGE SCALE GENOMIC DNA]</scope>
    <source>
        <strain evidence="7">cv. Shandingzi</strain>
        <tissue evidence="6">Leaves</tissue>
    </source>
</reference>
<dbReference type="AlphaFoldDB" id="A0A540KX43"/>
<comment type="cofactor">
    <cofactor evidence="1">
        <name>Mg(2+)</name>
        <dbReference type="ChEBI" id="CHEBI:18420"/>
    </cofactor>
</comment>
<dbReference type="Gene3D" id="1.10.150.240">
    <property type="entry name" value="Putative phosphatase, domain 2"/>
    <property type="match status" value="1"/>
</dbReference>
<dbReference type="GO" id="GO:0003777">
    <property type="term" value="F:microtubule motor activity"/>
    <property type="evidence" value="ECO:0007669"/>
    <property type="project" value="InterPro"/>
</dbReference>
<dbReference type="Gene3D" id="3.40.50.1000">
    <property type="entry name" value="HAD superfamily/HAD-like"/>
    <property type="match status" value="1"/>
</dbReference>
<gene>
    <name evidence="6" type="ORF">C1H46_035645</name>
</gene>
<evidence type="ECO:0000256" key="1">
    <source>
        <dbReference type="ARBA" id="ARBA00001946"/>
    </source>
</evidence>
<proteinExistence type="predicted"/>
<evidence type="ECO:0000256" key="2">
    <source>
        <dbReference type="ARBA" id="ARBA00022723"/>
    </source>
</evidence>
<protein>
    <recommendedName>
        <fullName evidence="5">Kinesin motor domain-containing protein</fullName>
    </recommendedName>
</protein>
<dbReference type="Pfam" id="PF00225">
    <property type="entry name" value="Kinesin"/>
    <property type="match status" value="1"/>
</dbReference>
<keyword evidence="4" id="KW-0505">Motor protein</keyword>
<dbReference type="InterPro" id="IPR023214">
    <property type="entry name" value="HAD_sf"/>
</dbReference>
<keyword evidence="2" id="KW-0479">Metal-binding</keyword>
<evidence type="ECO:0000313" key="7">
    <source>
        <dbReference type="Proteomes" id="UP000315295"/>
    </source>
</evidence>
<keyword evidence="3" id="KW-0460">Magnesium</keyword>
<dbReference type="PANTHER" id="PTHR46193:SF9">
    <property type="entry name" value="HALOACID DEHALOGENASE-LIKE HYDROLASE DOMAIN-CONTAINING PROTEIN SGPP"/>
    <property type="match status" value="1"/>
</dbReference>